<gene>
    <name evidence="5" type="ORF">L5515_009097</name>
</gene>
<evidence type="ECO:0000256" key="2">
    <source>
        <dbReference type="ARBA" id="ARBA00023163"/>
    </source>
</evidence>
<evidence type="ECO:0000256" key="3">
    <source>
        <dbReference type="ARBA" id="ARBA00023170"/>
    </source>
</evidence>
<keyword evidence="6" id="KW-1185">Reference proteome</keyword>
<evidence type="ECO:0000313" key="5">
    <source>
        <dbReference type="EMBL" id="UMM37302.1"/>
    </source>
</evidence>
<organism evidence="5 6">
    <name type="scientific">Caenorhabditis briggsae</name>
    <dbReference type="NCBI Taxonomy" id="6238"/>
    <lineage>
        <taxon>Eukaryota</taxon>
        <taxon>Metazoa</taxon>
        <taxon>Ecdysozoa</taxon>
        <taxon>Nematoda</taxon>
        <taxon>Chromadorea</taxon>
        <taxon>Rhabditida</taxon>
        <taxon>Rhabditina</taxon>
        <taxon>Rhabditomorpha</taxon>
        <taxon>Rhabditoidea</taxon>
        <taxon>Rhabditidae</taxon>
        <taxon>Peloderinae</taxon>
        <taxon>Caenorhabditis</taxon>
    </lineage>
</organism>
<feature type="transmembrane region" description="Helical" evidence="4">
    <location>
        <begin position="38"/>
        <end position="56"/>
    </location>
</feature>
<keyword evidence="4" id="KW-0472">Membrane</keyword>
<name>A0AAE9F7Z3_CAEBR</name>
<dbReference type="SUPFAM" id="SSF48508">
    <property type="entry name" value="Nuclear receptor ligand-binding domain"/>
    <property type="match status" value="1"/>
</dbReference>
<keyword evidence="4" id="KW-1133">Transmembrane helix</keyword>
<accession>A0AAE9F7Z3</accession>
<keyword evidence="3" id="KW-0675">Receptor</keyword>
<dbReference type="AlphaFoldDB" id="A0AAE9F7Z3"/>
<reference evidence="5 6" key="1">
    <citation type="submission" date="2022-04" db="EMBL/GenBank/DDBJ databases">
        <title>Chromosome-level reference genomes for two strains of Caenorhabditis briggsae: an improved platform for comparative genomics.</title>
        <authorList>
            <person name="Stevens L."/>
            <person name="Andersen E."/>
        </authorList>
    </citation>
    <scope>NUCLEOTIDE SEQUENCE [LARGE SCALE GENOMIC DNA]</scope>
    <source>
        <strain evidence="5">VX34</strain>
        <tissue evidence="5">Whole-organism</tissue>
    </source>
</reference>
<dbReference type="InterPro" id="IPR035500">
    <property type="entry name" value="NHR-like_dom_sf"/>
</dbReference>
<evidence type="ECO:0000256" key="4">
    <source>
        <dbReference type="SAM" id="Phobius"/>
    </source>
</evidence>
<evidence type="ECO:0000313" key="6">
    <source>
        <dbReference type="Proteomes" id="UP000829354"/>
    </source>
</evidence>
<dbReference type="Proteomes" id="UP000829354">
    <property type="component" value="Chromosome V"/>
</dbReference>
<keyword evidence="4" id="KW-0812">Transmembrane</keyword>
<keyword evidence="2" id="KW-0804">Transcription</keyword>
<evidence type="ECO:0000256" key="1">
    <source>
        <dbReference type="ARBA" id="ARBA00023015"/>
    </source>
</evidence>
<sequence length="68" mass="8196">MRAYQSKWERVKSPDGRDYNSDDFLAKLEDLKITNEEFVLLCLIFFCDTVLFSALLRSQMTYFNRKKF</sequence>
<keyword evidence="1" id="KW-0805">Transcription regulation</keyword>
<protein>
    <submittedName>
        <fullName evidence="5">Uncharacterized protein</fullName>
    </submittedName>
</protein>
<proteinExistence type="predicted"/>
<dbReference type="EMBL" id="CP092624">
    <property type="protein sequence ID" value="UMM37302.1"/>
    <property type="molecule type" value="Genomic_DNA"/>
</dbReference>